<dbReference type="OrthoDB" id="771136at2759"/>
<dbReference type="SUPFAM" id="SSF50630">
    <property type="entry name" value="Acid proteases"/>
    <property type="match status" value="1"/>
</dbReference>
<evidence type="ECO:0000259" key="10">
    <source>
        <dbReference type="PROSITE" id="PS51767"/>
    </source>
</evidence>
<dbReference type="STRING" id="6198.A0A074ZX50"/>
<keyword evidence="4 9" id="KW-0378">Hydrolase</keyword>
<keyword evidence="6" id="KW-0325">Glycoprotein</keyword>
<feature type="active site" evidence="7">
    <location>
        <position position="296"/>
    </location>
</feature>
<dbReference type="RefSeq" id="XP_009164195.1">
    <property type="nucleotide sequence ID" value="XM_009165931.1"/>
</dbReference>
<dbReference type="KEGG" id="ovi:T265_01821"/>
<dbReference type="InterPro" id="IPR033121">
    <property type="entry name" value="PEPTIDASE_A1"/>
</dbReference>
<dbReference type="EMBL" id="KL596638">
    <property type="protein sequence ID" value="KER32043.1"/>
    <property type="molecule type" value="Genomic_DNA"/>
</dbReference>
<gene>
    <name evidence="11" type="ORF">T265_01821</name>
</gene>
<keyword evidence="3 9" id="KW-0064">Aspartyl protease</keyword>
<evidence type="ECO:0000313" key="11">
    <source>
        <dbReference type="EMBL" id="KER32043.1"/>
    </source>
</evidence>
<proteinExistence type="inferred from homology"/>
<feature type="disulfide bond" evidence="8">
    <location>
        <begin position="287"/>
        <end position="291"/>
    </location>
</feature>
<dbReference type="InterPro" id="IPR001461">
    <property type="entry name" value="Aspartic_peptidase_A1"/>
</dbReference>
<evidence type="ECO:0000256" key="8">
    <source>
        <dbReference type="PIRSR" id="PIRSR601461-2"/>
    </source>
</evidence>
<dbReference type="Proteomes" id="UP000054324">
    <property type="component" value="Unassembled WGS sequence"/>
</dbReference>
<accession>A0A074ZX50</accession>
<dbReference type="PROSITE" id="PS51767">
    <property type="entry name" value="PEPTIDASE_A1"/>
    <property type="match status" value="1"/>
</dbReference>
<name>A0A074ZX50_OPIVI</name>
<evidence type="ECO:0000256" key="9">
    <source>
        <dbReference type="RuleBase" id="RU000454"/>
    </source>
</evidence>
<keyword evidence="12" id="KW-1185">Reference proteome</keyword>
<evidence type="ECO:0000256" key="7">
    <source>
        <dbReference type="PIRSR" id="PIRSR601461-1"/>
    </source>
</evidence>
<dbReference type="InterPro" id="IPR001969">
    <property type="entry name" value="Aspartic_peptidase_AS"/>
</dbReference>
<evidence type="ECO:0000256" key="3">
    <source>
        <dbReference type="ARBA" id="ARBA00022750"/>
    </source>
</evidence>
<reference evidence="11 12" key="1">
    <citation type="submission" date="2013-11" db="EMBL/GenBank/DDBJ databases">
        <title>Opisthorchis viverrini - life in the bile duct.</title>
        <authorList>
            <person name="Young N.D."/>
            <person name="Nagarajan N."/>
            <person name="Lin S.J."/>
            <person name="Korhonen P.K."/>
            <person name="Jex A.R."/>
            <person name="Hall R.S."/>
            <person name="Safavi-Hemami H."/>
            <person name="Kaewkong W."/>
            <person name="Bertrand D."/>
            <person name="Gao S."/>
            <person name="Seet Q."/>
            <person name="Wongkham S."/>
            <person name="Teh B.T."/>
            <person name="Wongkham C."/>
            <person name="Intapan P.M."/>
            <person name="Maleewong W."/>
            <person name="Yang X."/>
            <person name="Hu M."/>
            <person name="Wang Z."/>
            <person name="Hofmann A."/>
            <person name="Sternberg P.W."/>
            <person name="Tan P."/>
            <person name="Wang J."/>
            <person name="Gasser R.B."/>
        </authorList>
    </citation>
    <scope>NUCLEOTIDE SEQUENCE [LARGE SCALE GENOMIC DNA]</scope>
</reference>
<keyword evidence="5 8" id="KW-1015">Disulfide bond</keyword>
<dbReference type="Pfam" id="PF00026">
    <property type="entry name" value="Asp"/>
    <property type="match status" value="1"/>
</dbReference>
<comment type="similarity">
    <text evidence="1 9">Belongs to the peptidase A1 family.</text>
</comment>
<protein>
    <recommendedName>
        <fullName evidence="10">Peptidase A1 domain-containing protein</fullName>
    </recommendedName>
</protein>
<evidence type="ECO:0000256" key="1">
    <source>
        <dbReference type="ARBA" id="ARBA00007447"/>
    </source>
</evidence>
<feature type="disulfide bond" evidence="8">
    <location>
        <begin position="123"/>
        <end position="130"/>
    </location>
</feature>
<dbReference type="GeneID" id="20316009"/>
<feature type="domain" description="Peptidase A1" evidence="10">
    <location>
        <begin position="92"/>
        <end position="406"/>
    </location>
</feature>
<evidence type="ECO:0000256" key="6">
    <source>
        <dbReference type="ARBA" id="ARBA00023180"/>
    </source>
</evidence>
<dbReference type="PRINTS" id="PR00792">
    <property type="entry name" value="PEPSIN"/>
</dbReference>
<evidence type="ECO:0000256" key="5">
    <source>
        <dbReference type="ARBA" id="ARBA00023157"/>
    </source>
</evidence>
<dbReference type="GO" id="GO:0006508">
    <property type="term" value="P:proteolysis"/>
    <property type="evidence" value="ECO:0007669"/>
    <property type="project" value="UniProtKB-KW"/>
</dbReference>
<dbReference type="PROSITE" id="PS00141">
    <property type="entry name" value="ASP_PROTEASE"/>
    <property type="match status" value="2"/>
</dbReference>
<dbReference type="FunFam" id="2.40.70.10:FF:000004">
    <property type="entry name" value="Pepsin A"/>
    <property type="match status" value="1"/>
</dbReference>
<dbReference type="GO" id="GO:0005764">
    <property type="term" value="C:lysosome"/>
    <property type="evidence" value="ECO:0007669"/>
    <property type="project" value="TreeGrafter"/>
</dbReference>
<dbReference type="InterPro" id="IPR021109">
    <property type="entry name" value="Peptidase_aspartic_dom_sf"/>
</dbReference>
<organism evidence="11 12">
    <name type="scientific">Opisthorchis viverrini</name>
    <name type="common">Southeast Asian liver fluke</name>
    <dbReference type="NCBI Taxonomy" id="6198"/>
    <lineage>
        <taxon>Eukaryota</taxon>
        <taxon>Metazoa</taxon>
        <taxon>Spiralia</taxon>
        <taxon>Lophotrochozoa</taxon>
        <taxon>Platyhelminthes</taxon>
        <taxon>Trematoda</taxon>
        <taxon>Digenea</taxon>
        <taxon>Opisthorchiida</taxon>
        <taxon>Opisthorchiata</taxon>
        <taxon>Opisthorchiidae</taxon>
        <taxon>Opisthorchis</taxon>
    </lineage>
</organism>
<dbReference type="Gene3D" id="2.40.70.10">
    <property type="entry name" value="Acid Proteases"/>
    <property type="match status" value="2"/>
</dbReference>
<dbReference type="PANTHER" id="PTHR47966:SF51">
    <property type="entry name" value="BETA-SITE APP-CLEAVING ENZYME, ISOFORM A-RELATED"/>
    <property type="match status" value="1"/>
</dbReference>
<evidence type="ECO:0000256" key="4">
    <source>
        <dbReference type="ARBA" id="ARBA00022801"/>
    </source>
</evidence>
<feature type="active site" evidence="7">
    <location>
        <position position="110"/>
    </location>
</feature>
<sequence>MSPFFVVFHSPLDLEVDISSKEYPLDSLHLLKFCRNIPGTTYLGVPLKPLRSTRRTVQDAQSALDRVRTKWTRRLSNEPFPEKLDNYMDSQYYGEITIGTPPQPFKVVFDTGSSNLWVPSKRCSFWNEACRTHQKYDSERSSTYRANGQPFSIQYGTGSVSGVLSTDVVTVSSAKVQDQTFGEAINEPGSVFVAAKFDGILGLAFQSIAVDNVVPVFDNMISQGLVDKQLFSVWLDCGDVQDIGGEIMFGGVDKGRYTGDMFFVPLSAETYWQIDMAGIQLTSLTLCAQGCQAIVDTGTSLIVGPTDDVKQLNDAIGAVPIEGGLNLLDCLQIHTLPPIEFSINGEKLTLQATDYVREMSYWGRTVCTSGFSGMEVPGVPMWILGDVFIGAYYTVFDKEQSRVGFARST</sequence>
<keyword evidence="2 9" id="KW-0645">Protease</keyword>
<dbReference type="GO" id="GO:0004190">
    <property type="term" value="F:aspartic-type endopeptidase activity"/>
    <property type="evidence" value="ECO:0007669"/>
    <property type="project" value="UniProtKB-KW"/>
</dbReference>
<dbReference type="AlphaFoldDB" id="A0A074ZX50"/>
<evidence type="ECO:0000313" key="12">
    <source>
        <dbReference type="Proteomes" id="UP000054324"/>
    </source>
</evidence>
<dbReference type="PANTHER" id="PTHR47966">
    <property type="entry name" value="BETA-SITE APP-CLEAVING ENZYME, ISOFORM A-RELATED"/>
    <property type="match status" value="1"/>
</dbReference>
<dbReference type="Gene3D" id="2.60.40.1960">
    <property type="match status" value="1"/>
</dbReference>
<dbReference type="CTD" id="20316009"/>
<feature type="disulfide bond" evidence="8">
    <location>
        <begin position="330"/>
        <end position="367"/>
    </location>
</feature>
<evidence type="ECO:0000256" key="2">
    <source>
        <dbReference type="ARBA" id="ARBA00022670"/>
    </source>
</evidence>
<dbReference type="FunFam" id="2.40.70.10:FF:000002">
    <property type="entry name" value="Vacuolar aspartic proteinase"/>
    <property type="match status" value="1"/>
</dbReference>